<dbReference type="EMBL" id="JACEIK010000494">
    <property type="protein sequence ID" value="MCD7458065.1"/>
    <property type="molecule type" value="Genomic_DNA"/>
</dbReference>
<dbReference type="PANTHER" id="PTHR33566">
    <property type="entry name" value="EN/SPM-LIKE TRANSPOSON-RELATED"/>
    <property type="match status" value="1"/>
</dbReference>
<name>A0ABS8SGW8_DATST</name>
<accession>A0ABS8SGW8</accession>
<organism evidence="1 2">
    <name type="scientific">Datura stramonium</name>
    <name type="common">Jimsonweed</name>
    <name type="synonym">Common thornapple</name>
    <dbReference type="NCBI Taxonomy" id="4076"/>
    <lineage>
        <taxon>Eukaryota</taxon>
        <taxon>Viridiplantae</taxon>
        <taxon>Streptophyta</taxon>
        <taxon>Embryophyta</taxon>
        <taxon>Tracheophyta</taxon>
        <taxon>Spermatophyta</taxon>
        <taxon>Magnoliopsida</taxon>
        <taxon>eudicotyledons</taxon>
        <taxon>Gunneridae</taxon>
        <taxon>Pentapetalae</taxon>
        <taxon>asterids</taxon>
        <taxon>lamiids</taxon>
        <taxon>Solanales</taxon>
        <taxon>Solanaceae</taxon>
        <taxon>Solanoideae</taxon>
        <taxon>Datureae</taxon>
        <taxon>Datura</taxon>
    </lineage>
</organism>
<gene>
    <name evidence="1" type="ORF">HAX54_037086</name>
</gene>
<comment type="caution">
    <text evidence="1">The sequence shown here is derived from an EMBL/GenBank/DDBJ whole genome shotgun (WGS) entry which is preliminary data.</text>
</comment>
<evidence type="ECO:0008006" key="3">
    <source>
        <dbReference type="Google" id="ProtNLM"/>
    </source>
</evidence>
<protein>
    <recommendedName>
        <fullName evidence="3">Protein DEFECTIVE IN MERISTEM SILENCING 3</fullName>
    </recommendedName>
</protein>
<proteinExistence type="predicted"/>
<evidence type="ECO:0000313" key="1">
    <source>
        <dbReference type="EMBL" id="MCD7458065.1"/>
    </source>
</evidence>
<reference evidence="1 2" key="1">
    <citation type="journal article" date="2021" name="BMC Genomics">
        <title>Datura genome reveals duplications of psychoactive alkaloid biosynthetic genes and high mutation rate following tissue culture.</title>
        <authorList>
            <person name="Rajewski A."/>
            <person name="Carter-House D."/>
            <person name="Stajich J."/>
            <person name="Litt A."/>
        </authorList>
    </citation>
    <scope>NUCLEOTIDE SEQUENCE [LARGE SCALE GENOMIC DNA]</scope>
    <source>
        <strain evidence="1">AR-01</strain>
    </source>
</reference>
<keyword evidence="2" id="KW-1185">Reference proteome</keyword>
<dbReference type="Proteomes" id="UP000823775">
    <property type="component" value="Unassembled WGS sequence"/>
</dbReference>
<dbReference type="PANTHER" id="PTHR33566:SF1">
    <property type="entry name" value="EN_SPM-LIKE TRANSPOSON-RELATED"/>
    <property type="match status" value="1"/>
</dbReference>
<evidence type="ECO:0000313" key="2">
    <source>
        <dbReference type="Proteomes" id="UP000823775"/>
    </source>
</evidence>
<sequence>MEKIEGKEDTAAAVIYKLLRSPKSEQLSLEYADDILGAVALLGEVRTHRLSSMLSAYLGEDNMLAVACKSRAAARVLEKLQMDGNMHCASAFDILAAKLGITINGRYLVICIEDIRPYTGRVSSDPQRQLAFPGPTLSNRETPPGFLGYAVNMIFLPADHLQFRTASGHGLRETLFYRLLGKLQVYESREHLYMAYSCIEDGAISLDGGMMRGNGVVSVGSEKPYIVFPVIQLPLSPGKVKQIKDKKRELSQTQDEIEEEIRSSVKYKKKLVKKLKYKKQIEDLVPPPGILYNSHMDISG</sequence>